<dbReference type="Gene3D" id="3.40.630.30">
    <property type="match status" value="1"/>
</dbReference>
<keyword evidence="2" id="KW-0808">Transferase</keyword>
<dbReference type="Pfam" id="PF13420">
    <property type="entry name" value="Acetyltransf_4"/>
    <property type="match status" value="1"/>
</dbReference>
<evidence type="ECO:0000259" key="1">
    <source>
        <dbReference type="PROSITE" id="PS51186"/>
    </source>
</evidence>
<evidence type="ECO:0000313" key="3">
    <source>
        <dbReference type="Proteomes" id="UP000476332"/>
    </source>
</evidence>
<dbReference type="PANTHER" id="PTHR43072">
    <property type="entry name" value="N-ACETYLTRANSFERASE"/>
    <property type="match status" value="1"/>
</dbReference>
<dbReference type="AlphaFoldDB" id="A0A6L9MIL8"/>
<feature type="domain" description="N-acetyltransferase" evidence="1">
    <location>
        <begin position="4"/>
        <end position="168"/>
    </location>
</feature>
<accession>A0A6L9MIL8</accession>
<gene>
    <name evidence="2" type="ORF">GTW51_12330</name>
</gene>
<dbReference type="EMBL" id="JAAAMJ010000008">
    <property type="protein sequence ID" value="NDV87486.1"/>
    <property type="molecule type" value="Genomic_DNA"/>
</dbReference>
<dbReference type="Proteomes" id="UP000476332">
    <property type="component" value="Unassembled WGS sequence"/>
</dbReference>
<dbReference type="InterPro" id="IPR000182">
    <property type="entry name" value="GNAT_dom"/>
</dbReference>
<proteinExistence type="predicted"/>
<dbReference type="InterPro" id="IPR016181">
    <property type="entry name" value="Acyl_CoA_acyltransferase"/>
</dbReference>
<name>A0A6L9MIL8_9HYPH</name>
<dbReference type="RefSeq" id="WP_163044233.1">
    <property type="nucleotide sequence ID" value="NZ_JAAAMJ010000008.1"/>
</dbReference>
<keyword evidence="3" id="KW-1185">Reference proteome</keyword>
<dbReference type="GO" id="GO:0016747">
    <property type="term" value="F:acyltransferase activity, transferring groups other than amino-acyl groups"/>
    <property type="evidence" value="ECO:0007669"/>
    <property type="project" value="InterPro"/>
</dbReference>
<dbReference type="SUPFAM" id="SSF55729">
    <property type="entry name" value="Acyl-CoA N-acyltransferases (Nat)"/>
    <property type="match status" value="1"/>
</dbReference>
<dbReference type="PANTHER" id="PTHR43072:SF8">
    <property type="entry name" value="ACYLTRANSFERASE FABY-RELATED"/>
    <property type="match status" value="1"/>
</dbReference>
<evidence type="ECO:0000313" key="2">
    <source>
        <dbReference type="EMBL" id="NDV87486.1"/>
    </source>
</evidence>
<dbReference type="PROSITE" id="PS51186">
    <property type="entry name" value="GNAT"/>
    <property type="match status" value="1"/>
</dbReference>
<reference evidence="2 3" key="1">
    <citation type="submission" date="2020-01" db="EMBL/GenBank/DDBJ databases">
        <title>Genomes of bacteria type strains.</title>
        <authorList>
            <person name="Chen J."/>
            <person name="Zhu S."/>
            <person name="Chen J."/>
        </authorList>
    </citation>
    <scope>NUCLEOTIDE SEQUENCE [LARGE SCALE GENOMIC DNA]</scope>
    <source>
        <strain evidence="2 3">KCTC 52919</strain>
    </source>
</reference>
<sequence length="187" mass="20539">MSAHTIRPAHADDVPALRDIYEEAVLNGTATYELVPPDVDEMRARFAAITGVGYPFIVAEDHHGTVLGYAYASAFRHRPAYRWSVEDSIYLAPEARGRGIGRDLLTRLVELCSESGFRQMVAVIGGADNEASIRVHRRAGFRMIGTFEGSGFKFGRWIDTVQMQMQLGDGNASLPDETVFPGTLYGG</sequence>
<organism evidence="2 3">
    <name type="scientific">Aurantimonas aggregata</name>
    <dbReference type="NCBI Taxonomy" id="2047720"/>
    <lineage>
        <taxon>Bacteria</taxon>
        <taxon>Pseudomonadati</taxon>
        <taxon>Pseudomonadota</taxon>
        <taxon>Alphaproteobacteria</taxon>
        <taxon>Hyphomicrobiales</taxon>
        <taxon>Aurantimonadaceae</taxon>
        <taxon>Aurantimonas</taxon>
    </lineage>
</organism>
<protein>
    <submittedName>
        <fullName evidence="2">GNAT family N-acetyltransferase</fullName>
    </submittedName>
</protein>
<comment type="caution">
    <text evidence="2">The sequence shown here is derived from an EMBL/GenBank/DDBJ whole genome shotgun (WGS) entry which is preliminary data.</text>
</comment>
<dbReference type="CDD" id="cd04301">
    <property type="entry name" value="NAT_SF"/>
    <property type="match status" value="1"/>
</dbReference>